<evidence type="ECO:0008006" key="3">
    <source>
        <dbReference type="Google" id="ProtNLM"/>
    </source>
</evidence>
<gene>
    <name evidence="1" type="ORF">NP224_17095</name>
</gene>
<dbReference type="Proteomes" id="UP001060345">
    <property type="component" value="Chromosome"/>
</dbReference>
<protein>
    <recommendedName>
        <fullName evidence="3">Phage protein</fullName>
    </recommendedName>
</protein>
<evidence type="ECO:0000313" key="1">
    <source>
        <dbReference type="EMBL" id="UWZ71961.1"/>
    </source>
</evidence>
<name>A0AAX3CKI7_9ENTR</name>
<sequence>MIRMEFNIYEDGTYYFLYIDEDVRIETNGFDGLQIETRDSKVRDLGDPYQYLTIRERKDEYFNESLRNQYLDTVIEAVEKLCALLGN</sequence>
<dbReference type="RefSeq" id="WP_148719442.1">
    <property type="nucleotide sequence ID" value="NZ_CP102103.1"/>
</dbReference>
<accession>A0AAX3CKI7</accession>
<dbReference type="AlphaFoldDB" id="A0AAX3CKI7"/>
<proteinExistence type="predicted"/>
<evidence type="ECO:0000313" key="2">
    <source>
        <dbReference type="Proteomes" id="UP001060345"/>
    </source>
</evidence>
<reference evidence="1" key="1">
    <citation type="submission" date="2022-08" db="EMBL/GenBank/DDBJ databases">
        <title>Genomic characterization and comparative genomic analysis of a strain of klebsiella michiganensis carrying blaKPC-2 isolated from the blood of children with very preterm bloodstream infection.</title>
        <authorList>
            <person name="Zhang N."/>
        </authorList>
    </citation>
    <scope>NUCLEOTIDE SEQUENCE</scope>
    <source>
        <strain evidence="1">BSI-KPN166</strain>
    </source>
</reference>
<organism evidence="1 2">
    <name type="scientific">Klebsiella michiganensis</name>
    <dbReference type="NCBI Taxonomy" id="1134687"/>
    <lineage>
        <taxon>Bacteria</taxon>
        <taxon>Pseudomonadati</taxon>
        <taxon>Pseudomonadota</taxon>
        <taxon>Gammaproteobacteria</taxon>
        <taxon>Enterobacterales</taxon>
        <taxon>Enterobacteriaceae</taxon>
        <taxon>Klebsiella/Raoultella group</taxon>
        <taxon>Klebsiella</taxon>
    </lineage>
</organism>
<dbReference type="EMBL" id="CP102103">
    <property type="protein sequence ID" value="UWZ71961.1"/>
    <property type="molecule type" value="Genomic_DNA"/>
</dbReference>